<reference evidence="2" key="1">
    <citation type="submission" date="2024-02" db="UniProtKB">
        <authorList>
            <consortium name="WormBaseParasite"/>
        </authorList>
    </citation>
    <scope>IDENTIFICATION</scope>
</reference>
<protein>
    <submittedName>
        <fullName evidence="2">Uncharacterized protein</fullName>
    </submittedName>
</protein>
<evidence type="ECO:0000313" key="1">
    <source>
        <dbReference type="Proteomes" id="UP000887575"/>
    </source>
</evidence>
<sequence length="99" mass="11196">MIATKNGILQQKLTRNRFEPANNSFIIAKVPHVETSLRAAVRAEPLTRSQGHKHCNCTNECVNERCACRKASASMKNLCFNTDHDVDHDGLIKLWKSDF</sequence>
<organism evidence="1 2">
    <name type="scientific">Mesorhabditis belari</name>
    <dbReference type="NCBI Taxonomy" id="2138241"/>
    <lineage>
        <taxon>Eukaryota</taxon>
        <taxon>Metazoa</taxon>
        <taxon>Ecdysozoa</taxon>
        <taxon>Nematoda</taxon>
        <taxon>Chromadorea</taxon>
        <taxon>Rhabditida</taxon>
        <taxon>Rhabditina</taxon>
        <taxon>Rhabditomorpha</taxon>
        <taxon>Rhabditoidea</taxon>
        <taxon>Rhabditidae</taxon>
        <taxon>Mesorhabditinae</taxon>
        <taxon>Mesorhabditis</taxon>
    </lineage>
</organism>
<dbReference type="AlphaFoldDB" id="A0AAF3FDN1"/>
<dbReference type="WBParaSite" id="MBELARI_LOCUS5096">
    <property type="protein sequence ID" value="MBELARI_LOCUS5096"/>
    <property type="gene ID" value="MBELARI_LOCUS5096"/>
</dbReference>
<dbReference type="Proteomes" id="UP000887575">
    <property type="component" value="Unassembled WGS sequence"/>
</dbReference>
<evidence type="ECO:0000313" key="2">
    <source>
        <dbReference type="WBParaSite" id="MBELARI_LOCUS5096"/>
    </source>
</evidence>
<keyword evidence="1" id="KW-1185">Reference proteome</keyword>
<accession>A0AAF3FDN1</accession>
<proteinExistence type="predicted"/>
<name>A0AAF3FDN1_9BILA</name>